<sequence length="406" mass="43711">MHARGCPRLLLAFGEPVTFGFRLTQRPHATTAAASRFFNCVTSAAMGETKIVVLGAGVVGLTTAMQLSKNNDYSVTIVAKHMPGDYDIEYASPWAGANYLPVGVPGSNLAEYEKNTWPELQRLAANVPEAHIHFQETVLHNRKKDGGTTTGNWFNELLKTDPWFKDVVPNFRVLPQGQLGPGIDSATAFTSVCINTALYLPWLTGQCRKHGAQLRRGIVSHVADAAALHHSGQRADIVVNCTGLGSLKLGGVQDTNMYPGRGQIVLVRNTPGVMTSSSGTDDGEDEAVYIMQRADGGGTILGGCLQKHSWESQPDPNLAVRIMKRAVELCPALTDGKGIEALSIIRHGVGLRPMREGGPRVDKERIEGVWTVHNYGHGGYGYQASYGSADAAVKLVDEIAKTKAKL</sequence>
<accession>A0ABQ8GS83</accession>
<evidence type="ECO:0000313" key="7">
    <source>
        <dbReference type="EMBL" id="KAH7063355.1"/>
    </source>
</evidence>
<keyword evidence="4" id="KW-0274">FAD</keyword>
<organism evidence="7 8">
    <name type="scientific">Macrophomina phaseolina</name>
    <dbReference type="NCBI Taxonomy" id="35725"/>
    <lineage>
        <taxon>Eukaryota</taxon>
        <taxon>Fungi</taxon>
        <taxon>Dikarya</taxon>
        <taxon>Ascomycota</taxon>
        <taxon>Pezizomycotina</taxon>
        <taxon>Dothideomycetes</taxon>
        <taxon>Dothideomycetes incertae sedis</taxon>
        <taxon>Botryosphaeriales</taxon>
        <taxon>Botryosphaeriaceae</taxon>
        <taxon>Macrophomina</taxon>
    </lineage>
</organism>
<comment type="cofactor">
    <cofactor evidence="1">
        <name>FAD</name>
        <dbReference type="ChEBI" id="CHEBI:57692"/>
    </cofactor>
</comment>
<dbReference type="PANTHER" id="PTHR11530">
    <property type="entry name" value="D-AMINO ACID OXIDASE"/>
    <property type="match status" value="1"/>
</dbReference>
<dbReference type="PIRSF" id="PIRSF000189">
    <property type="entry name" value="D-aa_oxidase"/>
    <property type="match status" value="1"/>
</dbReference>
<dbReference type="PANTHER" id="PTHR11530:SF16">
    <property type="entry name" value="D-AMINO ACID OXIDASE (AFU_ORTHOLOGUE AFUA_5G11290)"/>
    <property type="match status" value="1"/>
</dbReference>
<reference evidence="7 8" key="1">
    <citation type="journal article" date="2021" name="Nat. Commun.">
        <title>Genetic determinants of endophytism in the Arabidopsis root mycobiome.</title>
        <authorList>
            <person name="Mesny F."/>
            <person name="Miyauchi S."/>
            <person name="Thiergart T."/>
            <person name="Pickel B."/>
            <person name="Atanasova L."/>
            <person name="Karlsson M."/>
            <person name="Huettel B."/>
            <person name="Barry K.W."/>
            <person name="Haridas S."/>
            <person name="Chen C."/>
            <person name="Bauer D."/>
            <person name="Andreopoulos W."/>
            <person name="Pangilinan J."/>
            <person name="LaButti K."/>
            <person name="Riley R."/>
            <person name="Lipzen A."/>
            <person name="Clum A."/>
            <person name="Drula E."/>
            <person name="Henrissat B."/>
            <person name="Kohler A."/>
            <person name="Grigoriev I.V."/>
            <person name="Martin F.M."/>
            <person name="Hacquard S."/>
        </authorList>
    </citation>
    <scope>NUCLEOTIDE SEQUENCE [LARGE SCALE GENOMIC DNA]</scope>
    <source>
        <strain evidence="7 8">MPI-SDFR-AT-0080</strain>
    </source>
</reference>
<keyword evidence="5" id="KW-0560">Oxidoreductase</keyword>
<evidence type="ECO:0000259" key="6">
    <source>
        <dbReference type="Pfam" id="PF01266"/>
    </source>
</evidence>
<dbReference type="InterPro" id="IPR006076">
    <property type="entry name" value="FAD-dep_OxRdtase"/>
</dbReference>
<keyword evidence="8" id="KW-1185">Reference proteome</keyword>
<gene>
    <name evidence="7" type="ORF">B0J12DRAFT_642485</name>
</gene>
<dbReference type="Gene3D" id="3.40.50.720">
    <property type="entry name" value="NAD(P)-binding Rossmann-like Domain"/>
    <property type="match status" value="1"/>
</dbReference>
<feature type="domain" description="FAD dependent oxidoreductase" evidence="6">
    <location>
        <begin position="50"/>
        <end position="394"/>
    </location>
</feature>
<evidence type="ECO:0000313" key="8">
    <source>
        <dbReference type="Proteomes" id="UP000774617"/>
    </source>
</evidence>
<dbReference type="Gene3D" id="3.30.9.10">
    <property type="entry name" value="D-Amino Acid Oxidase, subunit A, domain 2"/>
    <property type="match status" value="1"/>
</dbReference>
<dbReference type="SUPFAM" id="SSF54373">
    <property type="entry name" value="FAD-linked reductases, C-terminal domain"/>
    <property type="match status" value="1"/>
</dbReference>
<evidence type="ECO:0000256" key="4">
    <source>
        <dbReference type="ARBA" id="ARBA00022827"/>
    </source>
</evidence>
<evidence type="ECO:0000256" key="1">
    <source>
        <dbReference type="ARBA" id="ARBA00001974"/>
    </source>
</evidence>
<dbReference type="Pfam" id="PF01266">
    <property type="entry name" value="DAO"/>
    <property type="match status" value="1"/>
</dbReference>
<dbReference type="InterPro" id="IPR023209">
    <property type="entry name" value="DAO"/>
</dbReference>
<evidence type="ECO:0000256" key="5">
    <source>
        <dbReference type="ARBA" id="ARBA00023002"/>
    </source>
</evidence>
<keyword evidence="3" id="KW-0285">Flavoprotein</keyword>
<dbReference type="Proteomes" id="UP000774617">
    <property type="component" value="Unassembled WGS sequence"/>
</dbReference>
<comment type="caution">
    <text evidence="7">The sequence shown here is derived from an EMBL/GenBank/DDBJ whole genome shotgun (WGS) entry which is preliminary data.</text>
</comment>
<dbReference type="SUPFAM" id="SSF51971">
    <property type="entry name" value="Nucleotide-binding domain"/>
    <property type="match status" value="1"/>
</dbReference>
<evidence type="ECO:0000256" key="3">
    <source>
        <dbReference type="ARBA" id="ARBA00022630"/>
    </source>
</evidence>
<dbReference type="EMBL" id="JAGTJR010000002">
    <property type="protein sequence ID" value="KAH7063355.1"/>
    <property type="molecule type" value="Genomic_DNA"/>
</dbReference>
<proteinExistence type="inferred from homology"/>
<name>A0ABQ8GS83_9PEZI</name>
<protein>
    <submittedName>
        <fullName evidence="7">D-amino acid oxidase</fullName>
    </submittedName>
</protein>
<evidence type="ECO:0000256" key="2">
    <source>
        <dbReference type="ARBA" id="ARBA00006730"/>
    </source>
</evidence>
<comment type="similarity">
    <text evidence="2">Belongs to the DAMOX/DASOX family.</text>
</comment>